<feature type="region of interest" description="Disordered" evidence="17">
    <location>
        <begin position="420"/>
        <end position="440"/>
    </location>
</feature>
<evidence type="ECO:0000259" key="20">
    <source>
        <dbReference type="PROSITE" id="PS51194"/>
    </source>
</evidence>
<evidence type="ECO:0000256" key="3">
    <source>
        <dbReference type="ARBA" id="ARBA00022723"/>
    </source>
</evidence>
<dbReference type="Pfam" id="PF02037">
    <property type="entry name" value="SAP"/>
    <property type="match status" value="1"/>
</dbReference>
<feature type="compositionally biased region" description="Low complexity" evidence="17">
    <location>
        <begin position="272"/>
        <end position="282"/>
    </location>
</feature>
<feature type="compositionally biased region" description="Basic residues" evidence="17">
    <location>
        <begin position="40"/>
        <end position="50"/>
    </location>
</feature>
<dbReference type="EMBL" id="HBGN01038303">
    <property type="protein sequence ID" value="CAD9356419.1"/>
    <property type="molecule type" value="Transcribed_RNA"/>
</dbReference>
<dbReference type="Pfam" id="PF06839">
    <property type="entry name" value="Zn_ribbon_GRF"/>
    <property type="match status" value="1"/>
</dbReference>
<feature type="domain" description="Helicase ATP-binding" evidence="19">
    <location>
        <begin position="873"/>
        <end position="1053"/>
    </location>
</feature>
<dbReference type="InterPro" id="IPR003034">
    <property type="entry name" value="SAP_dom"/>
</dbReference>
<keyword evidence="12" id="KW-0539">Nucleus</keyword>
<keyword evidence="11" id="KW-0413">Isomerase</keyword>
<feature type="region of interest" description="Disordered" evidence="17">
    <location>
        <begin position="523"/>
        <end position="558"/>
    </location>
</feature>
<feature type="compositionally biased region" description="Acidic residues" evidence="17">
    <location>
        <begin position="778"/>
        <end position="796"/>
    </location>
</feature>
<feature type="region of interest" description="Disordered" evidence="17">
    <location>
        <begin position="732"/>
        <end position="848"/>
    </location>
</feature>
<keyword evidence="4" id="KW-0547">Nucleotide-binding</keyword>
<evidence type="ECO:0000259" key="18">
    <source>
        <dbReference type="PROSITE" id="PS50800"/>
    </source>
</evidence>
<keyword evidence="10" id="KW-0238">DNA-binding</keyword>
<evidence type="ECO:0000256" key="8">
    <source>
        <dbReference type="ARBA" id="ARBA00022833"/>
    </source>
</evidence>
<organism evidence="22">
    <name type="scientific">Ditylum brightwellii</name>
    <dbReference type="NCBI Taxonomy" id="49249"/>
    <lineage>
        <taxon>Eukaryota</taxon>
        <taxon>Sar</taxon>
        <taxon>Stramenopiles</taxon>
        <taxon>Ochrophyta</taxon>
        <taxon>Bacillariophyta</taxon>
        <taxon>Mediophyceae</taxon>
        <taxon>Lithodesmiophycidae</taxon>
        <taxon>Lithodesmiales</taxon>
        <taxon>Lithodesmiaceae</taxon>
        <taxon>Ditylum</taxon>
    </lineage>
</organism>
<dbReference type="PROSITE" id="PS50800">
    <property type="entry name" value="SAP"/>
    <property type="match status" value="1"/>
</dbReference>
<dbReference type="InterPro" id="IPR027417">
    <property type="entry name" value="P-loop_NTPase"/>
</dbReference>
<feature type="region of interest" description="Disordered" evidence="17">
    <location>
        <begin position="127"/>
        <end position="282"/>
    </location>
</feature>
<feature type="compositionally biased region" description="Polar residues" evidence="17">
    <location>
        <begin position="462"/>
        <end position="498"/>
    </location>
</feature>
<dbReference type="EC" id="5.6.2.4" evidence="14"/>
<evidence type="ECO:0000256" key="14">
    <source>
        <dbReference type="ARBA" id="ARBA00034808"/>
    </source>
</evidence>
<dbReference type="Pfam" id="PF00271">
    <property type="entry name" value="Helicase_C"/>
    <property type="match status" value="1"/>
</dbReference>
<evidence type="ECO:0000256" key="12">
    <source>
        <dbReference type="ARBA" id="ARBA00023242"/>
    </source>
</evidence>
<dbReference type="InterPro" id="IPR001650">
    <property type="entry name" value="Helicase_C-like"/>
</dbReference>
<evidence type="ECO:0000259" key="21">
    <source>
        <dbReference type="PROSITE" id="PS51999"/>
    </source>
</evidence>
<evidence type="ECO:0000256" key="15">
    <source>
        <dbReference type="ARBA" id="ARBA00049360"/>
    </source>
</evidence>
<dbReference type="GO" id="GO:0005737">
    <property type="term" value="C:cytoplasm"/>
    <property type="evidence" value="ECO:0007669"/>
    <property type="project" value="TreeGrafter"/>
</dbReference>
<feature type="compositionally biased region" description="Polar residues" evidence="17">
    <location>
        <begin position="167"/>
        <end position="181"/>
    </location>
</feature>
<protein>
    <recommendedName>
        <fullName evidence="14">DNA 3'-5' helicase</fullName>
        <ecNumber evidence="14">5.6.2.4</ecNumber>
    </recommendedName>
</protein>
<feature type="domain" description="SAP" evidence="18">
    <location>
        <begin position="687"/>
        <end position="721"/>
    </location>
</feature>
<sequence>MLVMKHPKKNVSTLKTKNPPPTATESMLSSMLDDIDSSSAKKKKMAKKKVAVSPKPRAGKQYTPTSLHQSSLFASSKSTSIWGDVIGKASSSPVPNNSFLRRQQMAPKQQTNGRVLTNGSLDDLLTSHGKTNKVPSLGVKGSSQSIKTRDRIQNGNIRNTNKELTRLPQSPIRQGSMQNENAKIRQTRVPHSQKSQNEISPSLEDIIDKNSSRSNLEKMVRTNKKNDHIPEESKPEMLSKSQNSPTANAVNANKESKHSRTTSPNPNKSNMTSKTSIATTSLASLSKPTKLYKETNEELKMISPHPNAETTTSKQAKINIKNDNDTLSSLGLLQTKTNLSVHRRSVSRVSHGSSSIGTKRRFLGNRNSISTYDKIQTQQPQEDENETINRRQENEMEVELEKKEKDVNTLVPVLKKKDDTAAVTPQETSMEQSASISPPSHAITPQMISMEKNFIIPPPPMSSSYNPIHSHPSTNSKLVDPSPITNFDSTTKQHSLSLNNNNKKKYNPNDNFVRLNLRNSAGACRGAKKKSSKFRKRRYEDSNQDEQGNSRKQTKRAKVAQFGSVASAGVDALDDYMDGVFHVSKTNKTNVQSKANTDTKAALKQQAQTIPKCARHQRPCKLQVVKKNTTGNKGRKFYVCSLPRGERCNHFQWEDDCIGTTQQALLLQSKSSTGFVARQVAAYNDRFKTLTVPELRQEAKRRGLSLTGKKGQILARLSIWVRDEIAVSVVDMDKEPQRDQSSEQNDVETSSSTENSTLDSTEAKTEIDPVLLKSPPEQSDDDNDWADLIDGSDDDGSSNSDASDSSCDELELCGAPGSLVTFDQGDHDDDNKDDSSLTTAEAETTGPCSTPLHRSLQYLFGHSSFREGQEWAIRRCLSHQRTLLVAPTGLGKSLCYSLPAAIMDGICIVVSPLISLMHDQLRQLPPRIPAATLSGSISAKAMAMIIEDIMQKRIKILFVSPERLASAAFRRLIRPVYNPETKSHERRFPTVSLLCVDEAHCLSQWGHNFRPSYLRLRSLIPHLEPKSILALTATAGPKVVHDICNTLNIPLAEEGKQLSGCSWSKEIDKSDIRAISNEALECKAKNQRFDNNGFKVMSCDRDNIDVFSLILENVEERLVMLRKILLSDKSHKLDNKLPKNFQNKNYSNIQQGCLSSGSVIVYVWRQKDAEVVAEQLNGAGVLGGVVIYHGGMDANARSKAQGKFMRGKARVCVATVAFGLGINKPDIVGVIHLCLPSSPEHYLQEIGRAGRDGRPAKAIALVVSDELRVRHSLSHSNVVAKSQLNALLLILKKLAKDALDDIATAAGTDASIMRKSISGVDIAMPLESTIQATDYKGESIETVLSLLEGSAVSKESILSVEGNLPDKAVITLKRRSLEKLSENEPLAKCIQKCGVRLDSEGKNSSSNGVVNPYEQDLNNNGGTAMQRGFLAYSFGIYQLSVVRCARFLGPQAQPRHIYAALRRLQTSGELELALDMTSSGRAMHLRLSSKGLDQLYPDGEEQSICAPSEDLSLDSKLNEISLKLKNHNSDQEINSTLKVEKMYHILHRVASVEDEPLPNKRAKSLRLVTFQRLIKKYFEDETPSEKAEPHNSPDIVKDLSNNDSQSMARLLADIDILMNDPMLSKPRQESISVRLNATDSADYIVIFFAKMLHGIDAPRAPAFEWFRHPLWGKWRNYSFRSIVAAIETILGCQ</sequence>
<evidence type="ECO:0000256" key="4">
    <source>
        <dbReference type="ARBA" id="ARBA00022741"/>
    </source>
</evidence>
<comment type="catalytic activity">
    <reaction evidence="15">
        <text>ATP + H2O = ADP + phosphate + H(+)</text>
        <dbReference type="Rhea" id="RHEA:13065"/>
        <dbReference type="ChEBI" id="CHEBI:15377"/>
        <dbReference type="ChEBI" id="CHEBI:15378"/>
        <dbReference type="ChEBI" id="CHEBI:30616"/>
        <dbReference type="ChEBI" id="CHEBI:43474"/>
        <dbReference type="ChEBI" id="CHEBI:456216"/>
    </reaction>
</comment>
<reference evidence="22" key="1">
    <citation type="submission" date="2021-01" db="EMBL/GenBank/DDBJ databases">
        <authorList>
            <person name="Corre E."/>
            <person name="Pelletier E."/>
            <person name="Niang G."/>
            <person name="Scheremetjew M."/>
            <person name="Finn R."/>
            <person name="Kale V."/>
            <person name="Holt S."/>
            <person name="Cochrane G."/>
            <person name="Meng A."/>
            <person name="Brown T."/>
            <person name="Cohen L."/>
        </authorList>
    </citation>
    <scope>NUCLEOTIDE SEQUENCE</scope>
    <source>
        <strain evidence="22">Pop2</strain>
    </source>
</reference>
<feature type="domain" description="Helicase C-terminal" evidence="20">
    <location>
        <begin position="1148"/>
        <end position="1295"/>
    </location>
</feature>
<dbReference type="SUPFAM" id="SSF68906">
    <property type="entry name" value="SAP domain"/>
    <property type="match status" value="1"/>
</dbReference>
<dbReference type="SMART" id="SM00487">
    <property type="entry name" value="DEXDc"/>
    <property type="match status" value="1"/>
</dbReference>
<dbReference type="SUPFAM" id="SSF52540">
    <property type="entry name" value="P-loop containing nucleoside triphosphate hydrolases"/>
    <property type="match status" value="1"/>
</dbReference>
<dbReference type="PANTHER" id="PTHR13710:SF108">
    <property type="entry name" value="ATP-DEPENDENT DNA HELICASE Q4"/>
    <property type="match status" value="1"/>
</dbReference>
<proteinExistence type="inferred from homology"/>
<dbReference type="GO" id="GO:0043138">
    <property type="term" value="F:3'-5' DNA helicase activity"/>
    <property type="evidence" value="ECO:0007669"/>
    <property type="project" value="UniProtKB-EC"/>
</dbReference>
<dbReference type="InterPro" id="IPR010666">
    <property type="entry name" value="Znf_GRF"/>
</dbReference>
<feature type="compositionally biased region" description="Polar residues" evidence="17">
    <location>
        <begin position="189"/>
        <end position="200"/>
    </location>
</feature>
<feature type="compositionally biased region" description="Polar residues" evidence="17">
    <location>
        <begin position="836"/>
        <end position="848"/>
    </location>
</feature>
<gene>
    <name evidence="22" type="ORF">DBRI1063_LOCUS24483</name>
</gene>
<feature type="domain" description="GRF-type" evidence="21">
    <location>
        <begin position="613"/>
        <end position="657"/>
    </location>
</feature>
<comment type="similarity">
    <text evidence="2">Belongs to the helicase family. RecQ subfamily.</text>
</comment>
<dbReference type="GO" id="GO:0005634">
    <property type="term" value="C:nucleus"/>
    <property type="evidence" value="ECO:0007669"/>
    <property type="project" value="UniProtKB-SubCell"/>
</dbReference>
<dbReference type="PANTHER" id="PTHR13710">
    <property type="entry name" value="DNA HELICASE RECQ FAMILY MEMBER"/>
    <property type="match status" value="1"/>
</dbReference>
<dbReference type="InterPro" id="IPR014001">
    <property type="entry name" value="Helicase_ATP-bd"/>
</dbReference>
<dbReference type="GO" id="GO:0003677">
    <property type="term" value="F:DNA binding"/>
    <property type="evidence" value="ECO:0007669"/>
    <property type="project" value="UniProtKB-KW"/>
</dbReference>
<accession>A0A7S2EUF0</accession>
<feature type="compositionally biased region" description="Basic and acidic residues" evidence="17">
    <location>
        <begin position="732"/>
        <end position="741"/>
    </location>
</feature>
<evidence type="ECO:0000256" key="16">
    <source>
        <dbReference type="PROSITE-ProRule" id="PRU01343"/>
    </source>
</evidence>
<feature type="compositionally biased region" description="Polar residues" evidence="17">
    <location>
        <begin position="239"/>
        <end position="253"/>
    </location>
</feature>
<keyword evidence="5 16" id="KW-0863">Zinc-finger</keyword>
<feature type="compositionally biased region" description="Basic residues" evidence="17">
    <location>
        <begin position="526"/>
        <end position="537"/>
    </location>
</feature>
<evidence type="ECO:0000256" key="9">
    <source>
        <dbReference type="ARBA" id="ARBA00022840"/>
    </source>
</evidence>
<evidence type="ECO:0000256" key="1">
    <source>
        <dbReference type="ARBA" id="ARBA00004123"/>
    </source>
</evidence>
<feature type="region of interest" description="Disordered" evidence="17">
    <location>
        <begin position="1"/>
        <end position="70"/>
    </location>
</feature>
<dbReference type="Gene3D" id="3.40.50.300">
    <property type="entry name" value="P-loop containing nucleotide triphosphate hydrolases"/>
    <property type="match status" value="2"/>
</dbReference>
<evidence type="ECO:0000256" key="13">
    <source>
        <dbReference type="ARBA" id="ARBA00034617"/>
    </source>
</evidence>
<feature type="compositionally biased region" description="Polar residues" evidence="17">
    <location>
        <begin position="423"/>
        <end position="438"/>
    </location>
</feature>
<dbReference type="GO" id="GO:0005694">
    <property type="term" value="C:chromosome"/>
    <property type="evidence" value="ECO:0007669"/>
    <property type="project" value="TreeGrafter"/>
</dbReference>
<evidence type="ECO:0000256" key="2">
    <source>
        <dbReference type="ARBA" id="ARBA00005446"/>
    </source>
</evidence>
<feature type="compositionally biased region" description="Polar residues" evidence="17">
    <location>
        <begin position="261"/>
        <end position="271"/>
    </location>
</feature>
<evidence type="ECO:0000256" key="11">
    <source>
        <dbReference type="ARBA" id="ARBA00023235"/>
    </source>
</evidence>
<dbReference type="Gene3D" id="1.10.720.30">
    <property type="entry name" value="SAP domain"/>
    <property type="match status" value="1"/>
</dbReference>
<evidence type="ECO:0000313" key="22">
    <source>
        <dbReference type="EMBL" id="CAD9356419.1"/>
    </source>
</evidence>
<feature type="compositionally biased region" description="Basic and acidic residues" evidence="17">
    <location>
        <begin position="206"/>
        <end position="237"/>
    </location>
</feature>
<comment type="subcellular location">
    <subcellularLocation>
        <location evidence="1">Nucleus</location>
    </subcellularLocation>
</comment>
<dbReference type="InterPro" id="IPR011545">
    <property type="entry name" value="DEAD/DEAH_box_helicase_dom"/>
</dbReference>
<feature type="compositionally biased region" description="Polar residues" evidence="17">
    <location>
        <begin position="742"/>
        <end position="760"/>
    </location>
</feature>
<name>A0A7S2EUF0_9STRA</name>
<dbReference type="GO" id="GO:0016787">
    <property type="term" value="F:hydrolase activity"/>
    <property type="evidence" value="ECO:0007669"/>
    <property type="project" value="UniProtKB-KW"/>
</dbReference>
<dbReference type="GO" id="GO:0009378">
    <property type="term" value="F:four-way junction helicase activity"/>
    <property type="evidence" value="ECO:0007669"/>
    <property type="project" value="TreeGrafter"/>
</dbReference>
<keyword evidence="8" id="KW-0862">Zinc</keyword>
<evidence type="ECO:0000256" key="5">
    <source>
        <dbReference type="ARBA" id="ARBA00022771"/>
    </source>
</evidence>
<keyword evidence="3" id="KW-0479">Metal-binding</keyword>
<dbReference type="FunFam" id="3.40.50.300:FF:000772">
    <property type="entry name" value="ATP-dependent DNA helicase Q4"/>
    <property type="match status" value="1"/>
</dbReference>
<keyword evidence="9" id="KW-0067">ATP-binding</keyword>
<feature type="region of interest" description="Disordered" evidence="17">
    <location>
        <begin position="462"/>
        <end position="510"/>
    </location>
</feature>
<evidence type="ECO:0000256" key="7">
    <source>
        <dbReference type="ARBA" id="ARBA00022806"/>
    </source>
</evidence>
<keyword evidence="7" id="KW-0347">Helicase</keyword>
<dbReference type="GO" id="GO:0008270">
    <property type="term" value="F:zinc ion binding"/>
    <property type="evidence" value="ECO:0007669"/>
    <property type="project" value="UniProtKB-KW"/>
</dbReference>
<evidence type="ECO:0000256" key="17">
    <source>
        <dbReference type="SAM" id="MobiDB-lite"/>
    </source>
</evidence>
<dbReference type="InterPro" id="IPR036361">
    <property type="entry name" value="SAP_dom_sf"/>
</dbReference>
<dbReference type="Pfam" id="PF00270">
    <property type="entry name" value="DEAD"/>
    <property type="match status" value="1"/>
</dbReference>
<evidence type="ECO:0000256" key="10">
    <source>
        <dbReference type="ARBA" id="ARBA00023125"/>
    </source>
</evidence>
<dbReference type="PROSITE" id="PS51999">
    <property type="entry name" value="ZF_GRF"/>
    <property type="match status" value="1"/>
</dbReference>
<dbReference type="PROSITE" id="PS51192">
    <property type="entry name" value="HELICASE_ATP_BIND_1"/>
    <property type="match status" value="1"/>
</dbReference>
<comment type="catalytic activity">
    <reaction evidence="13">
        <text>Couples ATP hydrolysis with the unwinding of duplex DNA by translocating in the 3'-5' direction.</text>
        <dbReference type="EC" id="5.6.2.4"/>
    </reaction>
</comment>
<evidence type="ECO:0000256" key="6">
    <source>
        <dbReference type="ARBA" id="ARBA00022801"/>
    </source>
</evidence>
<dbReference type="SMART" id="SM00513">
    <property type="entry name" value="SAP"/>
    <property type="match status" value="1"/>
</dbReference>
<dbReference type="CDD" id="cd18018">
    <property type="entry name" value="DEXHc_RecQ4-like"/>
    <property type="match status" value="1"/>
</dbReference>
<evidence type="ECO:0000259" key="19">
    <source>
        <dbReference type="PROSITE" id="PS51192"/>
    </source>
</evidence>
<dbReference type="SMART" id="SM00490">
    <property type="entry name" value="HELICc"/>
    <property type="match status" value="1"/>
</dbReference>
<keyword evidence="6" id="KW-0378">Hydrolase</keyword>
<dbReference type="PROSITE" id="PS51194">
    <property type="entry name" value="HELICASE_CTER"/>
    <property type="match status" value="1"/>
</dbReference>
<dbReference type="GO" id="GO:0005524">
    <property type="term" value="F:ATP binding"/>
    <property type="evidence" value="ECO:0007669"/>
    <property type="project" value="UniProtKB-KW"/>
</dbReference>
<dbReference type="GO" id="GO:0000724">
    <property type="term" value="P:double-strand break repair via homologous recombination"/>
    <property type="evidence" value="ECO:0007669"/>
    <property type="project" value="TreeGrafter"/>
</dbReference>